<evidence type="ECO:0000313" key="6">
    <source>
        <dbReference type="Proteomes" id="UP000179807"/>
    </source>
</evidence>
<accession>A0A1J4J741</accession>
<dbReference type="OrthoDB" id="1733656at2759"/>
<dbReference type="Proteomes" id="UP000179807">
    <property type="component" value="Unassembled WGS sequence"/>
</dbReference>
<dbReference type="Gene3D" id="3.40.1490.10">
    <property type="entry name" value="Bit1"/>
    <property type="match status" value="1"/>
</dbReference>
<gene>
    <name evidence="5" type="ORF">TRFO_40427</name>
</gene>
<dbReference type="EMBL" id="MLAK01001417">
    <property type="protein sequence ID" value="OHS93253.1"/>
    <property type="molecule type" value="Genomic_DNA"/>
</dbReference>
<evidence type="ECO:0000256" key="1">
    <source>
        <dbReference type="ARBA" id="ARBA00013260"/>
    </source>
</evidence>
<dbReference type="AlphaFoldDB" id="A0A1J4J741"/>
<comment type="similarity">
    <text evidence="3">Belongs to the PTH2 family.</text>
</comment>
<sequence>MNKTYLLSLTGGAALGVFSAYVYNKIISNRTTEIVELDDSNPSPLRIPKPSYKYTPDYKVVVGVRTDMKLSLSETAGLLGDVVIKTVVNSIKSRSKYVSPWLHTGQTKICAKVQSKEMMDDLIQKAIDAHLIHETIEFKNQKAAFVAGPAPIEVVDLVTRHLKLL</sequence>
<name>A0A1J4J741_9EUKA</name>
<dbReference type="VEuPathDB" id="TrichDB:TRFO_40427"/>
<keyword evidence="6" id="KW-1185">Reference proteome</keyword>
<dbReference type="Pfam" id="PF01981">
    <property type="entry name" value="PTH2"/>
    <property type="match status" value="1"/>
</dbReference>
<protein>
    <recommendedName>
        <fullName evidence="1">peptidyl-tRNA hydrolase</fullName>
        <ecNumber evidence="1">3.1.1.29</ecNumber>
    </recommendedName>
</protein>
<comment type="caution">
    <text evidence="5">The sequence shown here is derived from an EMBL/GenBank/DDBJ whole genome shotgun (WGS) entry which is preliminary data.</text>
</comment>
<dbReference type="InterPro" id="IPR002833">
    <property type="entry name" value="PTH2"/>
</dbReference>
<dbReference type="GeneID" id="94847902"/>
<evidence type="ECO:0000313" key="5">
    <source>
        <dbReference type="EMBL" id="OHS93253.1"/>
    </source>
</evidence>
<evidence type="ECO:0000256" key="3">
    <source>
        <dbReference type="ARBA" id="ARBA00038050"/>
    </source>
</evidence>
<proteinExistence type="inferred from homology"/>
<dbReference type="GO" id="GO:0004045">
    <property type="term" value="F:peptidyl-tRNA hydrolase activity"/>
    <property type="evidence" value="ECO:0007669"/>
    <property type="project" value="UniProtKB-EC"/>
</dbReference>
<keyword evidence="2" id="KW-0378">Hydrolase</keyword>
<reference evidence="5" key="1">
    <citation type="submission" date="2016-10" db="EMBL/GenBank/DDBJ databases">
        <authorList>
            <person name="Benchimol M."/>
            <person name="Almeida L.G."/>
            <person name="Vasconcelos A.T."/>
            <person name="Perreira-Neves A."/>
            <person name="Rosa I.A."/>
            <person name="Tasca T."/>
            <person name="Bogo M.R."/>
            <person name="de Souza W."/>
        </authorList>
    </citation>
    <scope>NUCLEOTIDE SEQUENCE [LARGE SCALE GENOMIC DNA]</scope>
    <source>
        <strain evidence="5">K</strain>
    </source>
</reference>
<dbReference type="PANTHER" id="PTHR12649:SF11">
    <property type="entry name" value="PEPTIDYL-TRNA HYDROLASE 2, MITOCHONDRIAL"/>
    <property type="match status" value="1"/>
</dbReference>
<dbReference type="SUPFAM" id="SSF102462">
    <property type="entry name" value="Peptidyl-tRNA hydrolase II"/>
    <property type="match status" value="1"/>
</dbReference>
<dbReference type="PANTHER" id="PTHR12649">
    <property type="entry name" value="PEPTIDYL-TRNA HYDROLASE 2"/>
    <property type="match status" value="1"/>
</dbReference>
<dbReference type="InterPro" id="IPR023476">
    <property type="entry name" value="Pep_tRNA_hydro_II_dom_sf"/>
</dbReference>
<organism evidence="5 6">
    <name type="scientific">Tritrichomonas foetus</name>
    <dbReference type="NCBI Taxonomy" id="1144522"/>
    <lineage>
        <taxon>Eukaryota</taxon>
        <taxon>Metamonada</taxon>
        <taxon>Parabasalia</taxon>
        <taxon>Tritrichomonadida</taxon>
        <taxon>Tritrichomonadidae</taxon>
        <taxon>Tritrichomonas</taxon>
    </lineage>
</organism>
<evidence type="ECO:0000256" key="2">
    <source>
        <dbReference type="ARBA" id="ARBA00022801"/>
    </source>
</evidence>
<dbReference type="GO" id="GO:0005829">
    <property type="term" value="C:cytosol"/>
    <property type="evidence" value="ECO:0007669"/>
    <property type="project" value="TreeGrafter"/>
</dbReference>
<evidence type="ECO:0000256" key="4">
    <source>
        <dbReference type="ARBA" id="ARBA00048707"/>
    </source>
</evidence>
<comment type="catalytic activity">
    <reaction evidence="4">
        <text>an N-acyl-L-alpha-aminoacyl-tRNA + H2O = an N-acyl-L-amino acid + a tRNA + H(+)</text>
        <dbReference type="Rhea" id="RHEA:54448"/>
        <dbReference type="Rhea" id="RHEA-COMP:10123"/>
        <dbReference type="Rhea" id="RHEA-COMP:13883"/>
        <dbReference type="ChEBI" id="CHEBI:15377"/>
        <dbReference type="ChEBI" id="CHEBI:15378"/>
        <dbReference type="ChEBI" id="CHEBI:59874"/>
        <dbReference type="ChEBI" id="CHEBI:78442"/>
        <dbReference type="ChEBI" id="CHEBI:138191"/>
        <dbReference type="EC" id="3.1.1.29"/>
    </reaction>
</comment>
<dbReference type="EC" id="3.1.1.29" evidence="1"/>
<dbReference type="RefSeq" id="XP_068346390.1">
    <property type="nucleotide sequence ID" value="XM_068513198.1"/>
</dbReference>